<evidence type="ECO:0000256" key="1">
    <source>
        <dbReference type="ARBA" id="ARBA00000085"/>
    </source>
</evidence>
<dbReference type="Proteomes" id="UP000663720">
    <property type="component" value="Chromosome"/>
</dbReference>
<comment type="catalytic activity">
    <reaction evidence="1">
        <text>ATP + protein L-histidine = ADP + protein N-phospho-L-histidine.</text>
        <dbReference type="EC" id="2.7.13.3"/>
    </reaction>
</comment>
<evidence type="ECO:0000256" key="6">
    <source>
        <dbReference type="PROSITE-ProRule" id="PRU00169"/>
    </source>
</evidence>
<dbReference type="InterPro" id="IPR036890">
    <property type="entry name" value="HATPase_C_sf"/>
</dbReference>
<dbReference type="Gene3D" id="3.30.565.10">
    <property type="entry name" value="Histidine kinase-like ATPase, C-terminal domain"/>
    <property type="match status" value="1"/>
</dbReference>
<dbReference type="PANTHER" id="PTHR43395:SF1">
    <property type="entry name" value="CHEMOTAXIS PROTEIN CHEA"/>
    <property type="match status" value="1"/>
</dbReference>
<evidence type="ECO:0000259" key="8">
    <source>
        <dbReference type="PROSITE" id="PS50110"/>
    </source>
</evidence>
<dbReference type="InterPro" id="IPR002545">
    <property type="entry name" value="CheW-lke_dom"/>
</dbReference>
<dbReference type="SUPFAM" id="SSF50341">
    <property type="entry name" value="CheW-like"/>
    <property type="match status" value="2"/>
</dbReference>
<dbReference type="RefSeq" id="WP_207689517.1">
    <property type="nucleotide sequence ID" value="NZ_CP061799.1"/>
</dbReference>
<dbReference type="InterPro" id="IPR051315">
    <property type="entry name" value="Bact_Chemotaxis_CheA"/>
</dbReference>
<keyword evidence="3 6" id="KW-0597">Phosphoprotein</keyword>
<dbReference type="InterPro" id="IPR001789">
    <property type="entry name" value="Sig_transdc_resp-reg_receiver"/>
</dbReference>
<dbReference type="Gene3D" id="3.40.50.2300">
    <property type="match status" value="1"/>
</dbReference>
<accession>A0A975GKE2</accession>
<feature type="domain" description="CheW-like" evidence="9">
    <location>
        <begin position="897"/>
        <end position="1027"/>
    </location>
</feature>
<sequence>MAFDIKKIKIILAEDSSPVRKLEVLALKKLGFENIIEAENGDDAVEKLLKNLDTGLIISDWNMPEKDGYSLLTWARSTETFKDIPFLMATAQSDRQQIRRAVRAGVSGFIAKPFEADELNAKIEEIFNIKKEDIIQEKKTDLSVTSSGKIRLKIAHIQITDHLILGVLRHLIDTGELVPQNFELETVCMPGWNPVEQALEQGIVDGACVLAPIAMDLFAYGVPIRLVLLAHRNGSIFVRNVQDRENVSLKEFFQEKYFLIPHKMSVHHMLAHKYFSDLGLKAGVAGEGRIDVQFEVVAPIMMGNFLRDNPRVSGFMVAEPLGTRAIASGIAELQFLSVELWDNHPCCVVAVQDDFINKHEAAMYEFIEMFVYAGKRMEQDPGMAAEIGTLFLDPKQELGLTSSLLKEVLQKSVRTDDLFPVIGDLARIQQYMFMEMNIGKLIDLNKFIDNRFAQRACKKESQLPEPGLHDPVSIKEDEHDLEQDVSDTIRISVEILDQLMAAAGELVLIRNQERINTDYSDPAARSLSQRLDIVTTEIQEAVLLTRMQPVNLVFTKFQRLVRDLGKQFKKNISISFKGSSLEIDKSILESLPDPLTRIIHNCCEHGIESPGQRQKDQKPETGMIEVHAHKKGGQLHLSIQDDGRGIDPQTIINTAVQNKIKTGEELENMSKNEILALIMRPDFSCGDFFKTSSDNNTRGRGLDLVRKNIEKLNGTITIDSQPLKGTCIHLRLPLTLAIIPCLIVAVRDYNYAVPQTALEELVCLYDEDIHKKIEQAGSHNLYRLRKQLLPMIRLTDVLENQVSFQNKSNSLTFAVVKTGDLRFGLIVDKVIGTEEIVVKPMHPFVADIGIYCGSAIMGDGRAALILDVEGIARYSKIYFNAPGINADKDIKKIEHEKISVLLFKLGKDEQFALPLPLIKRVEQISVSDIEIVGNKEFITIDNKSTRIVFMDRILNVSPCIKKEKMFFIIPRNAKKPVGFLISEIIDTVGVDLDMNMETHMEEGLKGTALVNGKMTLFPDIFRLAEME</sequence>
<dbReference type="Gene3D" id="3.40.190.10">
    <property type="entry name" value="Periplasmic binding protein-like II"/>
    <property type="match status" value="2"/>
</dbReference>
<keyword evidence="4" id="KW-0808">Transferase</keyword>
<dbReference type="PROSITE" id="PS50110">
    <property type="entry name" value="RESPONSE_REGULATORY"/>
    <property type="match status" value="1"/>
</dbReference>
<evidence type="ECO:0000313" key="10">
    <source>
        <dbReference type="EMBL" id="QTA83713.1"/>
    </source>
</evidence>
<organism evidence="10 11">
    <name type="scientific">Desulfonema limicola</name>
    <dbReference type="NCBI Taxonomy" id="45656"/>
    <lineage>
        <taxon>Bacteria</taxon>
        <taxon>Pseudomonadati</taxon>
        <taxon>Thermodesulfobacteriota</taxon>
        <taxon>Desulfobacteria</taxon>
        <taxon>Desulfobacterales</taxon>
        <taxon>Desulfococcaceae</taxon>
        <taxon>Desulfonema</taxon>
    </lineage>
</organism>
<dbReference type="SUPFAM" id="SSF52172">
    <property type="entry name" value="CheY-like"/>
    <property type="match status" value="1"/>
</dbReference>
<dbReference type="InterPro" id="IPR011006">
    <property type="entry name" value="CheY-like_superfamily"/>
</dbReference>
<dbReference type="SUPFAM" id="SSF55874">
    <property type="entry name" value="ATPase domain of HSP90 chaperone/DNA topoisomerase II/histidine kinase"/>
    <property type="match status" value="1"/>
</dbReference>
<evidence type="ECO:0000313" key="11">
    <source>
        <dbReference type="Proteomes" id="UP000663720"/>
    </source>
</evidence>
<evidence type="ECO:0000256" key="5">
    <source>
        <dbReference type="ARBA" id="ARBA00022777"/>
    </source>
</evidence>
<proteinExistence type="predicted"/>
<dbReference type="SMART" id="SM00387">
    <property type="entry name" value="HATPase_c"/>
    <property type="match status" value="1"/>
</dbReference>
<dbReference type="Pfam" id="PF00072">
    <property type="entry name" value="Response_reg"/>
    <property type="match status" value="1"/>
</dbReference>
<dbReference type="InterPro" id="IPR003594">
    <property type="entry name" value="HATPase_dom"/>
</dbReference>
<dbReference type="InterPro" id="IPR036061">
    <property type="entry name" value="CheW-like_dom_sf"/>
</dbReference>
<dbReference type="GO" id="GO:0006935">
    <property type="term" value="P:chemotaxis"/>
    <property type="evidence" value="ECO:0007669"/>
    <property type="project" value="UniProtKB-KW"/>
</dbReference>
<dbReference type="InterPro" id="IPR004358">
    <property type="entry name" value="Sig_transdc_His_kin-like_C"/>
</dbReference>
<dbReference type="PANTHER" id="PTHR43395">
    <property type="entry name" value="SENSOR HISTIDINE KINASE CHEA"/>
    <property type="match status" value="1"/>
</dbReference>
<dbReference type="SMART" id="SM00448">
    <property type="entry name" value="REC"/>
    <property type="match status" value="1"/>
</dbReference>
<dbReference type="PROSITE" id="PS50109">
    <property type="entry name" value="HIS_KIN"/>
    <property type="match status" value="1"/>
</dbReference>
<dbReference type="Pfam" id="PF01584">
    <property type="entry name" value="CheW"/>
    <property type="match status" value="2"/>
</dbReference>
<feature type="domain" description="Response regulatory" evidence="8">
    <location>
        <begin position="9"/>
        <end position="127"/>
    </location>
</feature>
<dbReference type="Pfam" id="PF02895">
    <property type="entry name" value="H-kinase_dim"/>
    <property type="match status" value="1"/>
</dbReference>
<evidence type="ECO:0000259" key="7">
    <source>
        <dbReference type="PROSITE" id="PS50109"/>
    </source>
</evidence>
<dbReference type="InterPro" id="IPR004105">
    <property type="entry name" value="CheA-like_dim"/>
</dbReference>
<reference evidence="10" key="1">
    <citation type="journal article" date="2021" name="Microb. Physiol.">
        <title>Proteogenomic Insights into the Physiology of Marine, Sulfate-Reducing, Filamentous Desulfonema limicola and Desulfonema magnum.</title>
        <authorList>
            <person name="Schnaars V."/>
            <person name="Wohlbrand L."/>
            <person name="Scheve S."/>
            <person name="Hinrichs C."/>
            <person name="Reinhardt R."/>
            <person name="Rabus R."/>
        </authorList>
    </citation>
    <scope>NUCLEOTIDE SEQUENCE</scope>
    <source>
        <strain evidence="10">5ac10</strain>
    </source>
</reference>
<dbReference type="InterPro" id="IPR005467">
    <property type="entry name" value="His_kinase_dom"/>
</dbReference>
<keyword evidence="11" id="KW-1185">Reference proteome</keyword>
<dbReference type="EMBL" id="CP061799">
    <property type="protein sequence ID" value="QTA83713.1"/>
    <property type="molecule type" value="Genomic_DNA"/>
</dbReference>
<evidence type="ECO:0000256" key="2">
    <source>
        <dbReference type="ARBA" id="ARBA00012438"/>
    </source>
</evidence>
<dbReference type="KEGG" id="dli:dnl_61280"/>
<evidence type="ECO:0000256" key="4">
    <source>
        <dbReference type="ARBA" id="ARBA00022679"/>
    </source>
</evidence>
<dbReference type="SMART" id="SM00260">
    <property type="entry name" value="CheW"/>
    <property type="match status" value="2"/>
</dbReference>
<dbReference type="InterPro" id="IPR037006">
    <property type="entry name" value="CheA-like_homodim_sf"/>
</dbReference>
<dbReference type="Pfam" id="PF02518">
    <property type="entry name" value="HATPase_c"/>
    <property type="match status" value="1"/>
</dbReference>
<keyword evidence="5 10" id="KW-0418">Kinase</keyword>
<dbReference type="Pfam" id="PF13379">
    <property type="entry name" value="NMT1_2"/>
    <property type="match status" value="1"/>
</dbReference>
<dbReference type="Gene3D" id="1.10.287.560">
    <property type="entry name" value="Histidine kinase CheA-like, homodimeric domain"/>
    <property type="match status" value="1"/>
</dbReference>
<dbReference type="Gene3D" id="2.30.30.40">
    <property type="entry name" value="SH3 Domains"/>
    <property type="match status" value="1"/>
</dbReference>
<evidence type="ECO:0000256" key="3">
    <source>
        <dbReference type="ARBA" id="ARBA00022553"/>
    </source>
</evidence>
<dbReference type="GO" id="GO:0000155">
    <property type="term" value="F:phosphorelay sensor kinase activity"/>
    <property type="evidence" value="ECO:0007669"/>
    <property type="project" value="InterPro"/>
</dbReference>
<dbReference type="GO" id="GO:0005737">
    <property type="term" value="C:cytoplasm"/>
    <property type="evidence" value="ECO:0007669"/>
    <property type="project" value="InterPro"/>
</dbReference>
<dbReference type="GO" id="GO:0005524">
    <property type="term" value="F:ATP binding"/>
    <property type="evidence" value="ECO:0007669"/>
    <property type="project" value="UniProtKB-KW"/>
</dbReference>
<dbReference type="AlphaFoldDB" id="A0A975GKE2"/>
<dbReference type="PRINTS" id="PR00344">
    <property type="entry name" value="BCTRLSENSOR"/>
</dbReference>
<dbReference type="FunFam" id="3.30.565.10:FF:000016">
    <property type="entry name" value="Chemotaxis protein CheA, putative"/>
    <property type="match status" value="1"/>
</dbReference>
<dbReference type="InterPro" id="IPR036097">
    <property type="entry name" value="HisK_dim/P_sf"/>
</dbReference>
<feature type="modified residue" description="4-aspartylphosphate" evidence="6">
    <location>
        <position position="60"/>
    </location>
</feature>
<name>A0A975GKE2_9BACT</name>
<dbReference type="SMART" id="SM01231">
    <property type="entry name" value="H-kinase_dim"/>
    <property type="match status" value="1"/>
</dbReference>
<evidence type="ECO:0000259" key="9">
    <source>
        <dbReference type="PROSITE" id="PS50851"/>
    </source>
</evidence>
<dbReference type="SUPFAM" id="SSF53850">
    <property type="entry name" value="Periplasmic binding protein-like II"/>
    <property type="match status" value="1"/>
</dbReference>
<feature type="domain" description="Histidine kinase" evidence="7">
    <location>
        <begin position="490"/>
        <end position="736"/>
    </location>
</feature>
<dbReference type="PROSITE" id="PS50851">
    <property type="entry name" value="CHEW"/>
    <property type="match status" value="2"/>
</dbReference>
<gene>
    <name evidence="10" type="ORF">dnl_61280</name>
</gene>
<dbReference type="SUPFAM" id="SSF47384">
    <property type="entry name" value="Homodimeric domain of signal transducing histidine kinase"/>
    <property type="match status" value="1"/>
</dbReference>
<protein>
    <recommendedName>
        <fullName evidence="2">histidine kinase</fullName>
        <ecNumber evidence="2">2.7.13.3</ecNumber>
    </recommendedName>
</protein>
<dbReference type="EC" id="2.7.13.3" evidence="2"/>
<feature type="domain" description="CheW-like" evidence="9">
    <location>
        <begin position="738"/>
        <end position="877"/>
    </location>
</feature>